<evidence type="ECO:0000256" key="1">
    <source>
        <dbReference type="SAM" id="MobiDB-lite"/>
    </source>
</evidence>
<evidence type="ECO:0000313" key="2">
    <source>
        <dbReference type="EMBL" id="KAH9426327.1"/>
    </source>
</evidence>
<gene>
    <name evidence="2" type="ORF">DERP_010895</name>
</gene>
<feature type="region of interest" description="Disordered" evidence="1">
    <location>
        <begin position="71"/>
        <end position="163"/>
    </location>
</feature>
<name>A0ABQ8JVQ1_DERPT</name>
<protein>
    <submittedName>
        <fullName evidence="2">Uncharacterized protein</fullName>
    </submittedName>
</protein>
<feature type="compositionally biased region" description="Low complexity" evidence="1">
    <location>
        <begin position="121"/>
        <end position="136"/>
    </location>
</feature>
<comment type="caution">
    <text evidence="2">The sequence shown here is derived from an EMBL/GenBank/DDBJ whole genome shotgun (WGS) entry which is preliminary data.</text>
</comment>
<dbReference type="EMBL" id="NJHN03000011">
    <property type="protein sequence ID" value="KAH9426327.1"/>
    <property type="molecule type" value="Genomic_DNA"/>
</dbReference>
<dbReference type="Proteomes" id="UP000887458">
    <property type="component" value="Unassembled WGS sequence"/>
</dbReference>
<reference evidence="2 3" key="2">
    <citation type="journal article" date="2022" name="Mol. Biol. Evol.">
        <title>Comparative Genomics Reveals Insights into the Divergent Evolution of Astigmatic Mites and Household Pest Adaptations.</title>
        <authorList>
            <person name="Xiong Q."/>
            <person name="Wan A.T."/>
            <person name="Liu X."/>
            <person name="Fung C.S."/>
            <person name="Xiao X."/>
            <person name="Malainual N."/>
            <person name="Hou J."/>
            <person name="Wang L."/>
            <person name="Wang M."/>
            <person name="Yang K.Y."/>
            <person name="Cui Y."/>
            <person name="Leung E.L."/>
            <person name="Nong W."/>
            <person name="Shin S.K."/>
            <person name="Au S.W."/>
            <person name="Jeong K.Y."/>
            <person name="Chew F.T."/>
            <person name="Hui J.H."/>
            <person name="Leung T.F."/>
            <person name="Tungtrongchitr A."/>
            <person name="Zhong N."/>
            <person name="Liu Z."/>
            <person name="Tsui S.K."/>
        </authorList>
    </citation>
    <scope>NUCLEOTIDE SEQUENCE [LARGE SCALE GENOMIC DNA]</scope>
    <source>
        <strain evidence="2">Derp</strain>
    </source>
</reference>
<sequence length="363" mass="41881">MFYSTISNSYIISMHFGRKRYMFQKNKNTRKTTKILKNFFTNVSSISFEKTNQLALLLKFEKMIRLSTRQQMVGGGGSPQKSSMLMNNGSNSMMIDNHNHHHHHNGNHQNNRFRNKKHDSLQQQQQSNNVNNNHKANNNHHVKFRSSPQHNHNHQQYQHNHHAKINRTSPLKELQASNSNVKKFYDSLNVDSHYHHHQQHNHHHHHSIIDSNNKTLAMKTEMMKDLFAGSKSLVTPSPSDLPKPPQNWMKIMNDNNNNVNVSDGIINNNIVNNLDKTKNDDCQISSNGSNTTKTSIKFEDLLELKAMDTIVRSIGANVVNCSDSMMIKTRSKKQQSSPKIMAMFKQQSPQSIAMANNRLIKQY</sequence>
<reference evidence="2 3" key="1">
    <citation type="journal article" date="2018" name="J. Allergy Clin. Immunol.">
        <title>High-quality assembly of Dermatophagoides pteronyssinus genome and transcriptome reveals a wide range of novel allergens.</title>
        <authorList>
            <person name="Liu X.Y."/>
            <person name="Yang K.Y."/>
            <person name="Wang M.Q."/>
            <person name="Kwok J.S."/>
            <person name="Zeng X."/>
            <person name="Yang Z."/>
            <person name="Xiao X.J."/>
            <person name="Lau C.P."/>
            <person name="Li Y."/>
            <person name="Huang Z.M."/>
            <person name="Ba J.G."/>
            <person name="Yim A.K."/>
            <person name="Ouyang C.Y."/>
            <person name="Ngai S.M."/>
            <person name="Chan T.F."/>
            <person name="Leung E.L."/>
            <person name="Liu L."/>
            <person name="Liu Z.G."/>
            <person name="Tsui S.K."/>
        </authorList>
    </citation>
    <scope>NUCLEOTIDE SEQUENCE [LARGE SCALE GENOMIC DNA]</scope>
    <source>
        <strain evidence="2">Derp</strain>
    </source>
</reference>
<keyword evidence="3" id="KW-1185">Reference proteome</keyword>
<accession>A0ABQ8JVQ1</accession>
<organism evidence="2 3">
    <name type="scientific">Dermatophagoides pteronyssinus</name>
    <name type="common">European house dust mite</name>
    <dbReference type="NCBI Taxonomy" id="6956"/>
    <lineage>
        <taxon>Eukaryota</taxon>
        <taxon>Metazoa</taxon>
        <taxon>Ecdysozoa</taxon>
        <taxon>Arthropoda</taxon>
        <taxon>Chelicerata</taxon>
        <taxon>Arachnida</taxon>
        <taxon>Acari</taxon>
        <taxon>Acariformes</taxon>
        <taxon>Sarcoptiformes</taxon>
        <taxon>Astigmata</taxon>
        <taxon>Psoroptidia</taxon>
        <taxon>Analgoidea</taxon>
        <taxon>Pyroglyphidae</taxon>
        <taxon>Dermatophagoidinae</taxon>
        <taxon>Dermatophagoides</taxon>
    </lineage>
</organism>
<feature type="compositionally biased region" description="Low complexity" evidence="1">
    <location>
        <begin position="82"/>
        <end position="94"/>
    </location>
</feature>
<evidence type="ECO:0000313" key="3">
    <source>
        <dbReference type="Proteomes" id="UP000887458"/>
    </source>
</evidence>
<proteinExistence type="predicted"/>
<feature type="compositionally biased region" description="Basic residues" evidence="1">
    <location>
        <begin position="99"/>
        <end position="117"/>
    </location>
</feature>